<dbReference type="EMBL" id="JACIEH010000003">
    <property type="protein sequence ID" value="MBB4100562.1"/>
    <property type="molecule type" value="Genomic_DNA"/>
</dbReference>
<keyword evidence="1" id="KW-0812">Transmembrane</keyword>
<accession>A0A7W6JY13</accession>
<comment type="caution">
    <text evidence="3">The sequence shown here is derived from an EMBL/GenBank/DDBJ whole genome shotgun (WGS) entry which is preliminary data.</text>
</comment>
<evidence type="ECO:0000256" key="1">
    <source>
        <dbReference type="SAM" id="Phobius"/>
    </source>
</evidence>
<keyword evidence="1" id="KW-0472">Membrane</keyword>
<keyword evidence="4" id="KW-1185">Reference proteome</keyword>
<evidence type="ECO:0000313" key="3">
    <source>
        <dbReference type="EMBL" id="MBB4100562.1"/>
    </source>
</evidence>
<dbReference type="Pfam" id="PF10110">
    <property type="entry name" value="GPDPase_memb"/>
    <property type="match status" value="1"/>
</dbReference>
<dbReference type="RefSeq" id="WP_183999841.1">
    <property type="nucleotide sequence ID" value="NZ_JACIEH010000003.1"/>
</dbReference>
<feature type="transmembrane region" description="Helical" evidence="1">
    <location>
        <begin position="41"/>
        <end position="58"/>
    </location>
</feature>
<feature type="transmembrane region" description="Helical" evidence="1">
    <location>
        <begin position="79"/>
        <end position="99"/>
    </location>
</feature>
<evidence type="ECO:0000313" key="4">
    <source>
        <dbReference type="Proteomes" id="UP000557392"/>
    </source>
</evidence>
<keyword evidence="1" id="KW-1133">Transmembrane helix</keyword>
<dbReference type="AlphaFoldDB" id="A0A7W6JY13"/>
<dbReference type="InterPro" id="IPR018476">
    <property type="entry name" value="GlyceroP-diester-Pdiesterase_M"/>
</dbReference>
<organism evidence="3 4">
    <name type="scientific">Sphingomonas kyeonggiensis</name>
    <dbReference type="NCBI Taxonomy" id="1268553"/>
    <lineage>
        <taxon>Bacteria</taxon>
        <taxon>Pseudomonadati</taxon>
        <taxon>Pseudomonadota</taxon>
        <taxon>Alphaproteobacteria</taxon>
        <taxon>Sphingomonadales</taxon>
        <taxon>Sphingomonadaceae</taxon>
        <taxon>Sphingomonas</taxon>
    </lineage>
</organism>
<protein>
    <recommendedName>
        <fullName evidence="2">Glycerophosphoryl diester phosphodiesterase membrane domain-containing protein</fullName>
    </recommendedName>
</protein>
<feature type="transmembrane region" description="Helical" evidence="1">
    <location>
        <begin position="174"/>
        <end position="197"/>
    </location>
</feature>
<feature type="domain" description="Glycerophosphoryl diester phosphodiesterase membrane" evidence="2">
    <location>
        <begin position="88"/>
        <end position="159"/>
    </location>
</feature>
<reference evidence="3 4" key="1">
    <citation type="submission" date="2020-08" db="EMBL/GenBank/DDBJ databases">
        <title>Genomic Encyclopedia of Type Strains, Phase IV (KMG-IV): sequencing the most valuable type-strain genomes for metagenomic binning, comparative biology and taxonomic classification.</title>
        <authorList>
            <person name="Goeker M."/>
        </authorList>
    </citation>
    <scope>NUCLEOTIDE SEQUENCE [LARGE SCALE GENOMIC DNA]</scope>
    <source>
        <strain evidence="3 4">DSM 101806</strain>
    </source>
</reference>
<feature type="transmembrane region" description="Helical" evidence="1">
    <location>
        <begin position="138"/>
        <end position="162"/>
    </location>
</feature>
<gene>
    <name evidence="3" type="ORF">GGR46_004134</name>
</gene>
<name>A0A7W6JY13_9SPHN</name>
<proteinExistence type="predicted"/>
<feature type="transmembrane region" description="Helical" evidence="1">
    <location>
        <begin position="105"/>
        <end position="126"/>
    </location>
</feature>
<dbReference type="Proteomes" id="UP000557392">
    <property type="component" value="Unassembled WGS sequence"/>
</dbReference>
<sequence>MLLKRTAEMVRHAPGVALVAWLALVLPSTLLSVATDGDGRFGFVSGIIGIFAQFMVTSRLARQAGLMQAENVPGRASSFVLLSIVTGLAIMLGFLVFVLPGLYLLARWSIAVPIVIAEGAKMGDALTASWERTRGKAVPICVALLVVGTGLLGSVALDYFYVPDYGTMPLIPTLVSDLIGFGSNVLAWFLAMAIYSFSAREAEPRLEEIFA</sequence>
<evidence type="ECO:0000259" key="2">
    <source>
        <dbReference type="Pfam" id="PF10110"/>
    </source>
</evidence>